<protein>
    <submittedName>
        <fullName evidence="2">Uncharacterized protein</fullName>
    </submittedName>
</protein>
<feature type="transmembrane region" description="Helical" evidence="1">
    <location>
        <begin position="299"/>
        <end position="317"/>
    </location>
</feature>
<keyword evidence="1" id="KW-1133">Transmembrane helix</keyword>
<evidence type="ECO:0000256" key="1">
    <source>
        <dbReference type="SAM" id="Phobius"/>
    </source>
</evidence>
<feature type="transmembrane region" description="Helical" evidence="1">
    <location>
        <begin position="148"/>
        <end position="171"/>
    </location>
</feature>
<dbReference type="Proteomes" id="UP000064967">
    <property type="component" value="Chromosome"/>
</dbReference>
<gene>
    <name evidence="2" type="ORF">AKJ09_00673</name>
</gene>
<sequence>MRAAGQGLLRFRPRGVARARPSVSAFPPPRGGDRAARACLDSCGDRQARAPGATLDDAYIHFQYARAIAEGHPFRFQAGEPISTGATSFLWPAVLAVPYLFGWHGEALLWPAWVLSYVALGALAYEAYRLARPLAGRTAGLGAGAMTLAFGGFAWCAASGMEVVPFAWVIAHASRRGADWVEDPESRTGRSLAWLVALAVAAPLARPEGAVTSLVLGLAVALAPRRPGLTSRAEALAFPLAALVPNLLLLVLTGHTTSSTAQVKLLAGNPYYAVADASLSNARTLVTTLLNGEIWSSEFLPKGGAAFACAGLVAIAWRGSTTKNGFRAFVVIVLALTMFVPCTYVTFLWNRLRYLWPFATGWFVGLACLARVAGELVARVDRHAGAATTALVAGGFAGMLAVRLDWVIEDVAQSASGIDRQQVELGRWVDKHLPKDVRVGVNDTGAIAYFGNRKTFDVVGLTTASEGRYWVAGAGSRLEHYERLQKSSPASLPTHFVVYPEWMACDAVLGRSLHEATVTDSSILGGQTMRVYEARLGLLGTGEKPWSKAGTILDAIDVADLESEQEHNYALLGAHDGEQVATEGNAPDGSVVIDGGRSNRTRERFEVHAPPGRALHGIGRVEVSSNAVLDIQHAGKSIARVKVEPGGWTEVSFDVPANTFDDGKSELEVTSDSAFTSFHWWFTE</sequence>
<feature type="transmembrane region" description="Helical" evidence="1">
    <location>
        <begin position="235"/>
        <end position="255"/>
    </location>
</feature>
<dbReference type="RefSeq" id="WP_146645673.1">
    <property type="nucleotide sequence ID" value="NZ_CP012333.1"/>
</dbReference>
<dbReference type="OrthoDB" id="9076439at2"/>
<keyword evidence="1" id="KW-0472">Membrane</keyword>
<dbReference type="EMBL" id="CP012333">
    <property type="protein sequence ID" value="AKU94009.1"/>
    <property type="molecule type" value="Genomic_DNA"/>
</dbReference>
<dbReference type="AlphaFoldDB" id="A0A0K1PLL6"/>
<keyword evidence="1" id="KW-0812">Transmembrane</keyword>
<organism evidence="2 3">
    <name type="scientific">Labilithrix luteola</name>
    <dbReference type="NCBI Taxonomy" id="1391654"/>
    <lineage>
        <taxon>Bacteria</taxon>
        <taxon>Pseudomonadati</taxon>
        <taxon>Myxococcota</taxon>
        <taxon>Polyangia</taxon>
        <taxon>Polyangiales</taxon>
        <taxon>Labilitrichaceae</taxon>
        <taxon>Labilithrix</taxon>
    </lineage>
</organism>
<dbReference type="KEGG" id="llu:AKJ09_00673"/>
<keyword evidence="3" id="KW-1185">Reference proteome</keyword>
<reference evidence="2 3" key="1">
    <citation type="submission" date="2015-08" db="EMBL/GenBank/DDBJ databases">
        <authorList>
            <person name="Babu N.S."/>
            <person name="Beckwith C.J."/>
            <person name="Beseler K.G."/>
            <person name="Brison A."/>
            <person name="Carone J.V."/>
            <person name="Caskin T.P."/>
            <person name="Diamond M."/>
            <person name="Durham M.E."/>
            <person name="Foxe J.M."/>
            <person name="Go M."/>
            <person name="Henderson B.A."/>
            <person name="Jones I.B."/>
            <person name="McGettigan J.A."/>
            <person name="Micheletti S.J."/>
            <person name="Nasrallah M.E."/>
            <person name="Ortiz D."/>
            <person name="Piller C.R."/>
            <person name="Privatt S.R."/>
            <person name="Schneider S.L."/>
            <person name="Sharp S."/>
            <person name="Smith T.C."/>
            <person name="Stanton J.D."/>
            <person name="Ullery H.E."/>
            <person name="Wilson R.J."/>
            <person name="Serrano M.G."/>
            <person name="Buck G."/>
            <person name="Lee V."/>
            <person name="Wang Y."/>
            <person name="Carvalho R."/>
            <person name="Voegtly L."/>
            <person name="Shi R."/>
            <person name="Duckworth R."/>
            <person name="Johnson A."/>
            <person name="Loviza R."/>
            <person name="Walstead R."/>
            <person name="Shah Z."/>
            <person name="Kiflezghi M."/>
            <person name="Wade K."/>
            <person name="Ball S.L."/>
            <person name="Bradley K.W."/>
            <person name="Asai D.J."/>
            <person name="Bowman C.A."/>
            <person name="Russell D.A."/>
            <person name="Pope W.H."/>
            <person name="Jacobs-Sera D."/>
            <person name="Hendrix R.W."/>
            <person name="Hatfull G.F."/>
        </authorList>
    </citation>
    <scope>NUCLEOTIDE SEQUENCE [LARGE SCALE GENOMIC DNA]</scope>
    <source>
        <strain evidence="2 3">DSM 27648</strain>
    </source>
</reference>
<dbReference type="STRING" id="1391654.AKJ09_00673"/>
<proteinExistence type="predicted"/>
<evidence type="ECO:0000313" key="3">
    <source>
        <dbReference type="Proteomes" id="UP000064967"/>
    </source>
</evidence>
<name>A0A0K1PLL6_9BACT</name>
<feature type="transmembrane region" description="Helical" evidence="1">
    <location>
        <begin position="82"/>
        <end position="101"/>
    </location>
</feature>
<accession>A0A0K1PLL6</accession>
<feature type="transmembrane region" description="Helical" evidence="1">
    <location>
        <begin position="107"/>
        <end position="128"/>
    </location>
</feature>
<evidence type="ECO:0000313" key="2">
    <source>
        <dbReference type="EMBL" id="AKU94009.1"/>
    </source>
</evidence>
<feature type="transmembrane region" description="Helical" evidence="1">
    <location>
        <begin position="329"/>
        <end position="349"/>
    </location>
</feature>